<dbReference type="Gene3D" id="2.60.120.430">
    <property type="entry name" value="Galactose-binding lectin"/>
    <property type="match status" value="1"/>
</dbReference>
<reference evidence="3 4" key="1">
    <citation type="submission" date="2016-10" db="EMBL/GenBank/DDBJ databases">
        <authorList>
            <person name="de Groot N.N."/>
        </authorList>
    </citation>
    <scope>NUCLEOTIDE SEQUENCE [LARGE SCALE GENOMIC DNA]</scope>
    <source>
        <strain evidence="3 4">DSM 21650</strain>
    </source>
</reference>
<dbReference type="STRING" id="415015.SAMN05660462_00156"/>
<dbReference type="Gene3D" id="3.10.350.10">
    <property type="entry name" value="LysM domain"/>
    <property type="match status" value="1"/>
</dbReference>
<evidence type="ECO:0000259" key="2">
    <source>
        <dbReference type="PROSITE" id="PS51782"/>
    </source>
</evidence>
<keyword evidence="1" id="KW-0175">Coiled coil</keyword>
<dbReference type="SUPFAM" id="SSF54106">
    <property type="entry name" value="LysM domain"/>
    <property type="match status" value="1"/>
</dbReference>
<dbReference type="AlphaFoldDB" id="A0A1H3K7H7"/>
<name>A0A1H3K7H7_9FIRM</name>
<proteinExistence type="predicted"/>
<dbReference type="Pfam" id="PF01476">
    <property type="entry name" value="LysM"/>
    <property type="match status" value="1"/>
</dbReference>
<evidence type="ECO:0000256" key="1">
    <source>
        <dbReference type="SAM" id="Coils"/>
    </source>
</evidence>
<accession>A0A1H3K7H7</accession>
<dbReference type="RefSeq" id="WP_091725873.1">
    <property type="nucleotide sequence ID" value="NZ_FNQE01000001.1"/>
</dbReference>
<gene>
    <name evidence="3" type="ORF">SAMN05660462_00156</name>
</gene>
<keyword evidence="4" id="KW-1185">Reference proteome</keyword>
<dbReference type="Gene3D" id="3.30.70.60">
    <property type="match status" value="1"/>
</dbReference>
<dbReference type="InterPro" id="IPR014717">
    <property type="entry name" value="Transl_elong_EF1B/ribsomal_bS6"/>
</dbReference>
<evidence type="ECO:0000313" key="3">
    <source>
        <dbReference type="EMBL" id="SDY47839.1"/>
    </source>
</evidence>
<dbReference type="InterPro" id="IPR018392">
    <property type="entry name" value="LysM"/>
</dbReference>
<dbReference type="Proteomes" id="UP000198625">
    <property type="component" value="Unassembled WGS sequence"/>
</dbReference>
<dbReference type="EMBL" id="FNQE01000001">
    <property type="protein sequence ID" value="SDY47839.1"/>
    <property type="molecule type" value="Genomic_DNA"/>
</dbReference>
<feature type="domain" description="LysM" evidence="2">
    <location>
        <begin position="413"/>
        <end position="460"/>
    </location>
</feature>
<organism evidence="3 4">
    <name type="scientific">Proteiniborus ethanoligenes</name>
    <dbReference type="NCBI Taxonomy" id="415015"/>
    <lineage>
        <taxon>Bacteria</taxon>
        <taxon>Bacillati</taxon>
        <taxon>Bacillota</taxon>
        <taxon>Clostridia</taxon>
        <taxon>Eubacteriales</taxon>
        <taxon>Proteiniborus</taxon>
    </lineage>
</organism>
<feature type="coiled-coil region" evidence="1">
    <location>
        <begin position="42"/>
        <end position="69"/>
    </location>
</feature>
<dbReference type="InterPro" id="IPR036779">
    <property type="entry name" value="LysM_dom_sf"/>
</dbReference>
<dbReference type="CDD" id="cd00118">
    <property type="entry name" value="LysM"/>
    <property type="match status" value="1"/>
</dbReference>
<protein>
    <submittedName>
        <fullName evidence="3">Type IV pilus assembly protein PilO</fullName>
    </submittedName>
</protein>
<dbReference type="SMART" id="SM00257">
    <property type="entry name" value="LysM"/>
    <property type="match status" value="1"/>
</dbReference>
<dbReference type="PROSITE" id="PS51782">
    <property type="entry name" value="LYSM"/>
    <property type="match status" value="1"/>
</dbReference>
<sequence length="462" mass="53115">MATKMTTKSFTKNSINLSRKEKFLIILLIVVVFFWLFNKFVLTAQSAKLDELKQERVSHEEDIMKVNSILGKEKHINEQWSKLNHDVNHITNKYFSDIEQPKILELLNGIIDDGALDIKSMQFFGPDYTSLGEVNTKYLGVSIPFEGTYEDLSKFLSQLGKSPKKLLTSNLSLSKMVDGNLTGQMDLSIYSYDKLMDEYVENAYKPEVRSVIKENPFKPFEGYTEETEDTYIGSGTNIYMATEKTTVLEDFEGEEIFFMPSSDSVTGKVSRFTSSKQGKYSLRIEYFISTENKEERAYILLDDKEIILKYPPSSIGIWAHSYGYSPVILGFRFQDQEGNKIDLELSRGVNWMGWEYIEASPPQDIKLYPLKLDRVYLELSSNKDDYGVMLFDNIEAFYPANEREAEGIKNSYLFYVVEYGDTFESISEKFYGSKSRYNAILKQNGLNKNSILEAGQILVIPK</sequence>
<dbReference type="OrthoDB" id="1704601at2"/>
<evidence type="ECO:0000313" key="4">
    <source>
        <dbReference type="Proteomes" id="UP000198625"/>
    </source>
</evidence>